<dbReference type="PANTHER" id="PTHR34653:SF1">
    <property type="entry name" value="FLAGELLAR HOOK-BASAL BODY COMPLEX PROTEIN FLIE"/>
    <property type="match status" value="1"/>
</dbReference>
<feature type="region of interest" description="Disordered" evidence="5">
    <location>
        <begin position="16"/>
        <end position="36"/>
    </location>
</feature>
<dbReference type="Pfam" id="PF02049">
    <property type="entry name" value="FliE"/>
    <property type="match status" value="1"/>
</dbReference>
<evidence type="ECO:0000313" key="7">
    <source>
        <dbReference type="Proteomes" id="UP000185622"/>
    </source>
</evidence>
<keyword evidence="6" id="KW-0282">Flagellum</keyword>
<dbReference type="Proteomes" id="UP000185622">
    <property type="component" value="Chromosome"/>
</dbReference>
<evidence type="ECO:0000256" key="5">
    <source>
        <dbReference type="SAM" id="MobiDB-lite"/>
    </source>
</evidence>
<evidence type="ECO:0000256" key="2">
    <source>
        <dbReference type="ARBA" id="ARBA00009272"/>
    </source>
</evidence>
<keyword evidence="7" id="KW-1185">Reference proteome</keyword>
<reference evidence="6 7" key="1">
    <citation type="submission" date="2017-01" db="EMBL/GenBank/DDBJ databases">
        <title>The complete genome sequence of a sulfur-oxidizing marine bacterium Thioclava sp. 25B10_4T.</title>
        <authorList>
            <person name="Liu Y."/>
            <person name="Lai Q."/>
            <person name="Shao Z."/>
        </authorList>
    </citation>
    <scope>NUCLEOTIDE SEQUENCE [LARGE SCALE GENOMIC DNA]</scope>
    <source>
        <strain evidence="6 7">25B10_4</strain>
    </source>
</reference>
<dbReference type="RefSeq" id="WP_075775862.1">
    <property type="nucleotide sequence ID" value="NZ_CP019437.1"/>
</dbReference>
<evidence type="ECO:0000256" key="1">
    <source>
        <dbReference type="ARBA" id="ARBA00004117"/>
    </source>
</evidence>
<sequence>MSDPVLSNAAIRGAYGASRNLNGGPASAQEAKSAGQSFGDMLKSAAEDAVQTMRAADTTAQAGLTGQASTQQVVEATMALESTVKVTVAMRDKLVEAYQEIMRMPI</sequence>
<name>A0ABM6IE02_9RHOB</name>
<keyword evidence="6" id="KW-0969">Cilium</keyword>
<proteinExistence type="inferred from homology"/>
<dbReference type="EMBL" id="CP019437">
    <property type="protein sequence ID" value="AQS46946.1"/>
    <property type="molecule type" value="Genomic_DNA"/>
</dbReference>
<comment type="similarity">
    <text evidence="2 4">Belongs to the FliE family.</text>
</comment>
<protein>
    <recommendedName>
        <fullName evidence="4">Flagellar hook-basal body complex protein FliE</fullName>
    </recommendedName>
</protein>
<keyword evidence="6" id="KW-0966">Cell projection</keyword>
<comment type="subcellular location">
    <subcellularLocation>
        <location evidence="1 4">Bacterial flagellum basal body</location>
    </subcellularLocation>
</comment>
<evidence type="ECO:0000256" key="4">
    <source>
        <dbReference type="HAMAP-Rule" id="MF_00724"/>
    </source>
</evidence>
<organism evidence="6 7">
    <name type="scientific">Thioclava nitratireducens</name>
    <dbReference type="NCBI Taxonomy" id="1915078"/>
    <lineage>
        <taxon>Bacteria</taxon>
        <taxon>Pseudomonadati</taxon>
        <taxon>Pseudomonadota</taxon>
        <taxon>Alphaproteobacteria</taxon>
        <taxon>Rhodobacterales</taxon>
        <taxon>Paracoccaceae</taxon>
        <taxon>Thioclava</taxon>
    </lineage>
</organism>
<dbReference type="PANTHER" id="PTHR34653">
    <property type="match status" value="1"/>
</dbReference>
<keyword evidence="3 4" id="KW-0975">Bacterial flagellum</keyword>
<evidence type="ECO:0000313" key="6">
    <source>
        <dbReference type="EMBL" id="AQS46946.1"/>
    </source>
</evidence>
<dbReference type="HAMAP" id="MF_00724">
    <property type="entry name" value="FliE"/>
    <property type="match status" value="1"/>
</dbReference>
<accession>A0ABM6IE02</accession>
<dbReference type="InterPro" id="IPR001624">
    <property type="entry name" value="FliE"/>
</dbReference>
<gene>
    <name evidence="4" type="primary">fliE</name>
    <name evidence="6" type="ORF">BMG03_03400</name>
</gene>
<evidence type="ECO:0000256" key="3">
    <source>
        <dbReference type="ARBA" id="ARBA00023143"/>
    </source>
</evidence>